<gene>
    <name evidence="2" type="ORF">MARPO_0021s0019</name>
</gene>
<dbReference type="EMBL" id="KZ772693">
    <property type="protein sequence ID" value="PTQ44137.1"/>
    <property type="molecule type" value="Genomic_DNA"/>
</dbReference>
<feature type="region of interest" description="Disordered" evidence="1">
    <location>
        <begin position="1"/>
        <end position="29"/>
    </location>
</feature>
<dbReference type="Gramene" id="Mp2g05630.1">
    <property type="protein sequence ID" value="Mp2g05630.1.cds1"/>
    <property type="gene ID" value="Mp2g05630"/>
</dbReference>
<organism evidence="2 3">
    <name type="scientific">Marchantia polymorpha</name>
    <name type="common">Common liverwort</name>
    <name type="synonym">Marchantia aquatica</name>
    <dbReference type="NCBI Taxonomy" id="3197"/>
    <lineage>
        <taxon>Eukaryota</taxon>
        <taxon>Viridiplantae</taxon>
        <taxon>Streptophyta</taxon>
        <taxon>Embryophyta</taxon>
        <taxon>Marchantiophyta</taxon>
        <taxon>Marchantiopsida</taxon>
        <taxon>Marchantiidae</taxon>
        <taxon>Marchantiales</taxon>
        <taxon>Marchantiaceae</taxon>
        <taxon>Marchantia</taxon>
    </lineage>
</organism>
<evidence type="ECO:0000313" key="2">
    <source>
        <dbReference type="EMBL" id="PTQ44137.1"/>
    </source>
</evidence>
<reference evidence="3" key="1">
    <citation type="journal article" date="2017" name="Cell">
        <title>Insights into land plant evolution garnered from the Marchantia polymorpha genome.</title>
        <authorList>
            <person name="Bowman J.L."/>
            <person name="Kohchi T."/>
            <person name="Yamato K.T."/>
            <person name="Jenkins J."/>
            <person name="Shu S."/>
            <person name="Ishizaki K."/>
            <person name="Yamaoka S."/>
            <person name="Nishihama R."/>
            <person name="Nakamura Y."/>
            <person name="Berger F."/>
            <person name="Adam C."/>
            <person name="Aki S.S."/>
            <person name="Althoff F."/>
            <person name="Araki T."/>
            <person name="Arteaga-Vazquez M.A."/>
            <person name="Balasubrmanian S."/>
            <person name="Barry K."/>
            <person name="Bauer D."/>
            <person name="Boehm C.R."/>
            <person name="Briginshaw L."/>
            <person name="Caballero-Perez J."/>
            <person name="Catarino B."/>
            <person name="Chen F."/>
            <person name="Chiyoda S."/>
            <person name="Chovatia M."/>
            <person name="Davies K.M."/>
            <person name="Delmans M."/>
            <person name="Demura T."/>
            <person name="Dierschke T."/>
            <person name="Dolan L."/>
            <person name="Dorantes-Acosta A.E."/>
            <person name="Eklund D.M."/>
            <person name="Florent S.N."/>
            <person name="Flores-Sandoval E."/>
            <person name="Fujiyama A."/>
            <person name="Fukuzawa H."/>
            <person name="Galik B."/>
            <person name="Grimanelli D."/>
            <person name="Grimwood J."/>
            <person name="Grossniklaus U."/>
            <person name="Hamada T."/>
            <person name="Haseloff J."/>
            <person name="Hetherington A.J."/>
            <person name="Higo A."/>
            <person name="Hirakawa Y."/>
            <person name="Hundley H.N."/>
            <person name="Ikeda Y."/>
            <person name="Inoue K."/>
            <person name="Inoue S.I."/>
            <person name="Ishida S."/>
            <person name="Jia Q."/>
            <person name="Kakita M."/>
            <person name="Kanazawa T."/>
            <person name="Kawai Y."/>
            <person name="Kawashima T."/>
            <person name="Kennedy M."/>
            <person name="Kinose K."/>
            <person name="Kinoshita T."/>
            <person name="Kohara Y."/>
            <person name="Koide E."/>
            <person name="Komatsu K."/>
            <person name="Kopischke S."/>
            <person name="Kubo M."/>
            <person name="Kyozuka J."/>
            <person name="Lagercrantz U."/>
            <person name="Lin S.S."/>
            <person name="Lindquist E."/>
            <person name="Lipzen A.M."/>
            <person name="Lu C.W."/>
            <person name="De Luna E."/>
            <person name="Martienssen R.A."/>
            <person name="Minamino N."/>
            <person name="Mizutani M."/>
            <person name="Mizutani M."/>
            <person name="Mochizuki N."/>
            <person name="Monte I."/>
            <person name="Mosher R."/>
            <person name="Nagasaki H."/>
            <person name="Nakagami H."/>
            <person name="Naramoto S."/>
            <person name="Nishitani K."/>
            <person name="Ohtani M."/>
            <person name="Okamoto T."/>
            <person name="Okumura M."/>
            <person name="Phillips J."/>
            <person name="Pollak B."/>
            <person name="Reinders A."/>
            <person name="Rovekamp M."/>
            <person name="Sano R."/>
            <person name="Sawa S."/>
            <person name="Schmid M.W."/>
            <person name="Shirakawa M."/>
            <person name="Solano R."/>
            <person name="Spunde A."/>
            <person name="Suetsugu N."/>
            <person name="Sugano S."/>
            <person name="Sugiyama A."/>
            <person name="Sun R."/>
            <person name="Suzuki Y."/>
            <person name="Takenaka M."/>
            <person name="Takezawa D."/>
            <person name="Tomogane H."/>
            <person name="Tsuzuki M."/>
            <person name="Ueda T."/>
            <person name="Umeda M."/>
            <person name="Ward J.M."/>
            <person name="Watanabe Y."/>
            <person name="Yazaki K."/>
            <person name="Yokoyama R."/>
            <person name="Yoshitake Y."/>
            <person name="Yotsui I."/>
            <person name="Zachgo S."/>
            <person name="Schmutz J."/>
        </authorList>
    </citation>
    <scope>NUCLEOTIDE SEQUENCE [LARGE SCALE GENOMIC DNA]</scope>
    <source>
        <strain evidence="3">Tak-1</strain>
    </source>
</reference>
<dbReference type="AlphaFoldDB" id="A0A2R6XDF1"/>
<dbReference type="Proteomes" id="UP000244005">
    <property type="component" value="Unassembled WGS sequence"/>
</dbReference>
<feature type="compositionally biased region" description="Polar residues" evidence="1">
    <location>
        <begin position="12"/>
        <end position="22"/>
    </location>
</feature>
<accession>A0A2R6XDF1</accession>
<proteinExistence type="predicted"/>
<sequence>MVMEVRRERSRYTSSEGSGNNTVEDRATSRRIGCAEPGGLNEIFLSNQLRSFTFFNREESAVCTPGSSEQPCGVAPGREKSMIVEPEFREMCRRCSGHEIWTRYPKYELSWPRTE</sequence>
<evidence type="ECO:0000256" key="1">
    <source>
        <dbReference type="SAM" id="MobiDB-lite"/>
    </source>
</evidence>
<keyword evidence="3" id="KW-1185">Reference proteome</keyword>
<name>A0A2R6XDF1_MARPO</name>
<evidence type="ECO:0000313" key="3">
    <source>
        <dbReference type="Proteomes" id="UP000244005"/>
    </source>
</evidence>
<feature type="compositionally biased region" description="Basic and acidic residues" evidence="1">
    <location>
        <begin position="1"/>
        <end position="11"/>
    </location>
</feature>
<protein>
    <submittedName>
        <fullName evidence="2">Uncharacterized protein</fullName>
    </submittedName>
</protein>